<dbReference type="AlphaFoldDB" id="A0A9I9EB85"/>
<dbReference type="EnsemblPlants" id="MELO3C031398.2.1">
    <property type="protein sequence ID" value="MELO3C031398.2.1"/>
    <property type="gene ID" value="MELO3C031398.2"/>
</dbReference>
<dbReference type="Gramene" id="MELO3C031398.2.1">
    <property type="protein sequence ID" value="MELO3C031398.2.1"/>
    <property type="gene ID" value="MELO3C031398.2"/>
</dbReference>
<reference evidence="1" key="1">
    <citation type="submission" date="2023-03" db="UniProtKB">
        <authorList>
            <consortium name="EnsemblPlants"/>
        </authorList>
    </citation>
    <scope>IDENTIFICATION</scope>
</reference>
<sequence>MRRPFFRLLRRRSSQAAASPPLLVVGRRSSHDGASHSSAIFLRFSVDPSAVESILRRSISCESLELPVCPRCSLCSPKINCVLDVPLGSLKTRDVPTGLQIARVWERVSLTAEVEVRVEESLQVTRSGHDVSLGNTFASTLCSNDLSLVMKNPWIMVLIKFIYASV</sequence>
<accession>A0A9I9EB85</accession>
<name>A0A9I9EB85_CUCME</name>
<protein>
    <submittedName>
        <fullName evidence="1">Uncharacterized protein</fullName>
    </submittedName>
</protein>
<organism evidence="1">
    <name type="scientific">Cucumis melo</name>
    <name type="common">Muskmelon</name>
    <dbReference type="NCBI Taxonomy" id="3656"/>
    <lineage>
        <taxon>Eukaryota</taxon>
        <taxon>Viridiplantae</taxon>
        <taxon>Streptophyta</taxon>
        <taxon>Embryophyta</taxon>
        <taxon>Tracheophyta</taxon>
        <taxon>Spermatophyta</taxon>
        <taxon>Magnoliopsida</taxon>
        <taxon>eudicotyledons</taxon>
        <taxon>Gunneridae</taxon>
        <taxon>Pentapetalae</taxon>
        <taxon>rosids</taxon>
        <taxon>fabids</taxon>
        <taxon>Cucurbitales</taxon>
        <taxon>Cucurbitaceae</taxon>
        <taxon>Benincaseae</taxon>
        <taxon>Cucumis</taxon>
    </lineage>
</organism>
<proteinExistence type="predicted"/>
<evidence type="ECO:0000313" key="1">
    <source>
        <dbReference type="EnsemblPlants" id="MELO3C031398.2.1"/>
    </source>
</evidence>